<organism evidence="3 4">
    <name type="scientific">Clonostachys rhizophaga</name>
    <dbReference type="NCBI Taxonomy" id="160324"/>
    <lineage>
        <taxon>Eukaryota</taxon>
        <taxon>Fungi</taxon>
        <taxon>Dikarya</taxon>
        <taxon>Ascomycota</taxon>
        <taxon>Pezizomycotina</taxon>
        <taxon>Sordariomycetes</taxon>
        <taxon>Hypocreomycetidae</taxon>
        <taxon>Hypocreales</taxon>
        <taxon>Bionectriaceae</taxon>
        <taxon>Clonostachys</taxon>
    </lineage>
</organism>
<feature type="compositionally biased region" description="Polar residues" evidence="1">
    <location>
        <begin position="310"/>
        <end position="319"/>
    </location>
</feature>
<feature type="compositionally biased region" description="Polar residues" evidence="1">
    <location>
        <begin position="216"/>
        <end position="231"/>
    </location>
</feature>
<feature type="transmembrane region" description="Helical" evidence="2">
    <location>
        <begin position="63"/>
        <end position="84"/>
    </location>
</feature>
<evidence type="ECO:0008006" key="5">
    <source>
        <dbReference type="Google" id="ProtNLM"/>
    </source>
</evidence>
<feature type="compositionally biased region" description="Polar residues" evidence="1">
    <location>
        <begin position="414"/>
        <end position="432"/>
    </location>
</feature>
<evidence type="ECO:0000313" key="3">
    <source>
        <dbReference type="EMBL" id="CAH0016290.1"/>
    </source>
</evidence>
<evidence type="ECO:0000313" key="4">
    <source>
        <dbReference type="Proteomes" id="UP000696573"/>
    </source>
</evidence>
<dbReference type="AlphaFoldDB" id="A0A9N9V0E9"/>
<feature type="compositionally biased region" description="Basic and acidic residues" evidence="1">
    <location>
        <begin position="232"/>
        <end position="243"/>
    </location>
</feature>
<feature type="region of interest" description="Disordered" evidence="1">
    <location>
        <begin position="161"/>
        <end position="454"/>
    </location>
</feature>
<evidence type="ECO:0000256" key="2">
    <source>
        <dbReference type="SAM" id="Phobius"/>
    </source>
</evidence>
<gene>
    <name evidence="3" type="ORF">CRHIZ90672A_00007470</name>
</gene>
<dbReference type="GO" id="GO:0005935">
    <property type="term" value="C:cellular bud neck"/>
    <property type="evidence" value="ECO:0007669"/>
    <property type="project" value="TreeGrafter"/>
</dbReference>
<dbReference type="PANTHER" id="PTHR40018:SF1">
    <property type="entry name" value="[PSI+] INDUCTION PROTEIN 2"/>
    <property type="match status" value="1"/>
</dbReference>
<sequence>MPSIDLAMARSLEPSAWEKVSHSLARSVVSQMESRNIIDSVSNKVTDIRTALSSWDNCMNANFCKYPVIAIIAVGGLIVLSILYCCARCLCLGKACCCSCCNCMKCCGNCCGCCDPPDSRKNKYLDEQFAPQDQGYRTQPPMQPFAPVVGTTAPPQYAEFDVSKHNDDSLPQMPSWENSQSSKVANKEQESLEMSNLNATSMAGGASSVSGRSGQDTDNYGPNYSKPQNPYDSRDAYDMDHSYDMPPPAIGGVGGRNSPGPAAYRNQNSNSPYHEMPTESYGPPSSYGPLDNSYGQQNSYRGVPSPAPMRQNTYNSVRTASPGPNYGGYGSHAQTSSPAPYGGSPHMRNSPGPQQSGVMPAGNFDNHQAYSPTRDNFGQDSYGQDNYGQIHAPTPRQYTQSPRPIPTQEPFHQRQPSSPIVNNSGFDFNSGYTRPPSVDQQGAGGYPGYKPYRA</sequence>
<accession>A0A9N9V0E9</accession>
<dbReference type="GO" id="GO:0005886">
    <property type="term" value="C:plasma membrane"/>
    <property type="evidence" value="ECO:0007669"/>
    <property type="project" value="TreeGrafter"/>
</dbReference>
<keyword evidence="2" id="KW-0812">Transmembrane</keyword>
<dbReference type="EMBL" id="CABFNQ020000461">
    <property type="protein sequence ID" value="CAH0016290.1"/>
    <property type="molecule type" value="Genomic_DNA"/>
</dbReference>
<dbReference type="Proteomes" id="UP000696573">
    <property type="component" value="Unassembled WGS sequence"/>
</dbReference>
<feature type="compositionally biased region" description="Low complexity" evidence="1">
    <location>
        <begin position="199"/>
        <end position="214"/>
    </location>
</feature>
<evidence type="ECO:0000256" key="1">
    <source>
        <dbReference type="SAM" id="MobiDB-lite"/>
    </source>
</evidence>
<dbReference type="PANTHER" id="PTHR40018">
    <property type="entry name" value="[PSI+] INDUCTION PROTEIN 2"/>
    <property type="match status" value="1"/>
</dbReference>
<protein>
    <recommendedName>
        <fullName evidence="5">Fibroin-3 related protein</fullName>
    </recommendedName>
</protein>
<comment type="caution">
    <text evidence="3">The sequence shown here is derived from an EMBL/GenBank/DDBJ whole genome shotgun (WGS) entry which is preliminary data.</text>
</comment>
<feature type="compositionally biased region" description="Polar residues" evidence="1">
    <location>
        <begin position="365"/>
        <end position="387"/>
    </location>
</feature>
<keyword evidence="2" id="KW-1133">Transmembrane helix</keyword>
<feature type="compositionally biased region" description="Polar residues" evidence="1">
    <location>
        <begin position="175"/>
        <end position="184"/>
    </location>
</feature>
<dbReference type="OrthoDB" id="5401332at2759"/>
<reference evidence="3" key="1">
    <citation type="submission" date="2021-10" db="EMBL/GenBank/DDBJ databases">
        <authorList>
            <person name="Piombo E."/>
        </authorList>
    </citation>
    <scope>NUCLEOTIDE SEQUENCE</scope>
</reference>
<keyword evidence="2" id="KW-0472">Membrane</keyword>
<dbReference type="InterPro" id="IPR037504">
    <property type="entry name" value="PSI_induc_2"/>
</dbReference>
<proteinExistence type="predicted"/>
<keyword evidence="4" id="KW-1185">Reference proteome</keyword>
<name>A0A9N9V0E9_9HYPO</name>